<dbReference type="PANTHER" id="PTHR36437">
    <property type="entry name" value="GLYOXALASE/BLEOMYCIN RESISTANCE PROTEIN/DIOXYGENASE"/>
    <property type="match status" value="1"/>
</dbReference>
<feature type="domain" description="VOC" evidence="1">
    <location>
        <begin position="3"/>
        <end position="127"/>
    </location>
</feature>
<dbReference type="Gene3D" id="3.10.180.10">
    <property type="entry name" value="2,3-Dihydroxybiphenyl 1,2-Dioxygenase, domain 1"/>
    <property type="match status" value="1"/>
</dbReference>
<dbReference type="EMBL" id="JAQFWP010000013">
    <property type="protein sequence ID" value="MDA2804793.1"/>
    <property type="molecule type" value="Genomic_DNA"/>
</dbReference>
<dbReference type="PROSITE" id="PS51819">
    <property type="entry name" value="VOC"/>
    <property type="match status" value="1"/>
</dbReference>
<dbReference type="SUPFAM" id="SSF54593">
    <property type="entry name" value="Glyoxalase/Bleomycin resistance protein/Dihydroxybiphenyl dioxygenase"/>
    <property type="match status" value="1"/>
</dbReference>
<gene>
    <name evidence="2" type="ORF">O4U47_09740</name>
</gene>
<comment type="caution">
    <text evidence="2">The sequence shown here is derived from an EMBL/GenBank/DDBJ whole genome shotgun (WGS) entry which is preliminary data.</text>
</comment>
<accession>A0ABT4TJC8</accession>
<name>A0ABT4TJC8_9ACTN</name>
<dbReference type="InterPro" id="IPR029068">
    <property type="entry name" value="Glyas_Bleomycin-R_OHBP_Dase"/>
</dbReference>
<dbReference type="InterPro" id="IPR004360">
    <property type="entry name" value="Glyas_Fos-R_dOase_dom"/>
</dbReference>
<reference evidence="2" key="1">
    <citation type="submission" date="2023-01" db="EMBL/GenBank/DDBJ databases">
        <title>Draft genome sequence of Nocardiopsis sp. LSu2-4 isolated from halophytes.</title>
        <authorList>
            <person name="Duangmal K."/>
            <person name="Chantavorakit T."/>
        </authorList>
    </citation>
    <scope>NUCLEOTIDE SEQUENCE</scope>
    <source>
        <strain evidence="2">LSu2-4</strain>
    </source>
</reference>
<protein>
    <submittedName>
        <fullName evidence="2">VOC family protein</fullName>
    </submittedName>
</protein>
<dbReference type="InterPro" id="IPR037523">
    <property type="entry name" value="VOC_core"/>
</dbReference>
<dbReference type="RefSeq" id="WP_270677370.1">
    <property type="nucleotide sequence ID" value="NZ_JAQFWP010000013.1"/>
</dbReference>
<proteinExistence type="predicted"/>
<evidence type="ECO:0000259" key="1">
    <source>
        <dbReference type="PROSITE" id="PS51819"/>
    </source>
</evidence>
<keyword evidence="3" id="KW-1185">Reference proteome</keyword>
<evidence type="ECO:0000313" key="2">
    <source>
        <dbReference type="EMBL" id="MDA2804793.1"/>
    </source>
</evidence>
<organism evidence="2 3">
    <name type="scientific">Nocardiopsis suaedae</name>
    <dbReference type="NCBI Taxonomy" id="3018444"/>
    <lineage>
        <taxon>Bacteria</taxon>
        <taxon>Bacillati</taxon>
        <taxon>Actinomycetota</taxon>
        <taxon>Actinomycetes</taxon>
        <taxon>Streptosporangiales</taxon>
        <taxon>Nocardiopsidaceae</taxon>
        <taxon>Nocardiopsis</taxon>
    </lineage>
</organism>
<sequence length="141" mass="15325">MSRLDLVTILVRDMERTKAFYTGLLGFTVVEQFTSLDGGFVWLRSARSGSSIALQDAAARSGKPTQADIPEASGGLMLGFAVEDAELAHKAAVDSGFDTRTGVVDMGKGRTFGLRDPEGNYIQVFDVYPEFQEVQRKIGLD</sequence>
<dbReference type="Pfam" id="PF00903">
    <property type="entry name" value="Glyoxalase"/>
    <property type="match status" value="1"/>
</dbReference>
<dbReference type="Proteomes" id="UP001165685">
    <property type="component" value="Unassembled WGS sequence"/>
</dbReference>
<evidence type="ECO:0000313" key="3">
    <source>
        <dbReference type="Proteomes" id="UP001165685"/>
    </source>
</evidence>
<dbReference type="PANTHER" id="PTHR36437:SF2">
    <property type="entry name" value="GLYOXALASE_BLEOMYCIN RESISTANCE PROTEIN_DIOXYGENASE"/>
    <property type="match status" value="1"/>
</dbReference>